<dbReference type="EMBL" id="JAUSVY010000008">
    <property type="protein sequence ID" value="MDQ0506472.1"/>
    <property type="molecule type" value="Genomic_DNA"/>
</dbReference>
<keyword evidence="1" id="KW-0732">Signal</keyword>
<sequence length="192" mass="19909">MAFKNMAARLSMIAGAAVLSAVSAFAQPIVGDAEVGVSQVKVSVIAVDADTRQVVLKGPEGNIFTVKAGPAIKKFDEIKVGDTVTITETDAVIVDIAKPEAGVGVGIQVSQAVATDPNSPKPAGAVVDTIRLTAEIVRLDPDDATVTLKGPEGRLYLVQAKKPEHKEKVKGLKVGDLVQVTFNQSVAIAVTK</sequence>
<comment type="caution">
    <text evidence="2">The sequence shown here is derived from an EMBL/GenBank/DDBJ whole genome shotgun (WGS) entry which is preliminary data.</text>
</comment>
<gene>
    <name evidence="2" type="ORF">QOZ94_003283</name>
</gene>
<evidence type="ECO:0000313" key="3">
    <source>
        <dbReference type="Proteomes" id="UP001241747"/>
    </source>
</evidence>
<name>A0ABU0LH48_XANAG</name>
<feature type="chain" id="PRO_5045842379" evidence="1">
    <location>
        <begin position="27"/>
        <end position="192"/>
    </location>
</feature>
<keyword evidence="3" id="KW-1185">Reference proteome</keyword>
<evidence type="ECO:0000256" key="1">
    <source>
        <dbReference type="SAM" id="SignalP"/>
    </source>
</evidence>
<evidence type="ECO:0000313" key="2">
    <source>
        <dbReference type="EMBL" id="MDQ0506472.1"/>
    </source>
</evidence>
<organism evidence="2 3">
    <name type="scientific">Xanthobacter agilis</name>
    <dbReference type="NCBI Taxonomy" id="47492"/>
    <lineage>
        <taxon>Bacteria</taxon>
        <taxon>Pseudomonadati</taxon>
        <taxon>Pseudomonadota</taxon>
        <taxon>Alphaproteobacteria</taxon>
        <taxon>Hyphomicrobiales</taxon>
        <taxon>Xanthobacteraceae</taxon>
        <taxon>Xanthobacter</taxon>
    </lineage>
</organism>
<proteinExistence type="predicted"/>
<reference evidence="2 3" key="1">
    <citation type="submission" date="2023-07" db="EMBL/GenBank/DDBJ databases">
        <title>Genomic Encyclopedia of Type Strains, Phase IV (KMG-IV): sequencing the most valuable type-strain genomes for metagenomic binning, comparative biology and taxonomic classification.</title>
        <authorList>
            <person name="Goeker M."/>
        </authorList>
    </citation>
    <scope>NUCLEOTIDE SEQUENCE [LARGE SCALE GENOMIC DNA]</scope>
    <source>
        <strain evidence="2 3">DSM 3770</strain>
    </source>
</reference>
<protein>
    <submittedName>
        <fullName evidence="2">Uncharacterized protein</fullName>
    </submittedName>
</protein>
<dbReference type="RefSeq" id="WP_237347688.1">
    <property type="nucleotide sequence ID" value="NZ_JABWGX010000047.1"/>
</dbReference>
<accession>A0ABU0LH48</accession>
<dbReference type="Proteomes" id="UP001241747">
    <property type="component" value="Unassembled WGS sequence"/>
</dbReference>
<feature type="signal peptide" evidence="1">
    <location>
        <begin position="1"/>
        <end position="26"/>
    </location>
</feature>